<evidence type="ECO:0000259" key="4">
    <source>
        <dbReference type="Pfam" id="PF16017"/>
    </source>
</evidence>
<reference evidence="7" key="1">
    <citation type="submission" date="2016-06" db="UniProtKB">
        <authorList>
            <consortium name="WormBaseParasite"/>
        </authorList>
    </citation>
    <scope>IDENTIFICATION</scope>
</reference>
<dbReference type="InterPro" id="IPR039886">
    <property type="entry name" value="BTBD10/KCTD20"/>
</dbReference>
<evidence type="ECO:0000313" key="6">
    <source>
        <dbReference type="Proteomes" id="UP000272942"/>
    </source>
</evidence>
<feature type="region of interest" description="Disordered" evidence="3">
    <location>
        <begin position="747"/>
        <end position="778"/>
    </location>
</feature>
<evidence type="ECO:0000313" key="5">
    <source>
        <dbReference type="EMBL" id="VDP78494.1"/>
    </source>
</evidence>
<name>A0A183AHQ0_9TREM</name>
<evidence type="ECO:0000256" key="2">
    <source>
        <dbReference type="ARBA" id="ARBA00022490"/>
    </source>
</evidence>
<organism evidence="7">
    <name type="scientific">Echinostoma caproni</name>
    <dbReference type="NCBI Taxonomy" id="27848"/>
    <lineage>
        <taxon>Eukaryota</taxon>
        <taxon>Metazoa</taxon>
        <taxon>Spiralia</taxon>
        <taxon>Lophotrochozoa</taxon>
        <taxon>Platyhelminthes</taxon>
        <taxon>Trematoda</taxon>
        <taxon>Digenea</taxon>
        <taxon>Plagiorchiida</taxon>
        <taxon>Echinostomata</taxon>
        <taxon>Echinostomatoidea</taxon>
        <taxon>Echinostomatidae</taxon>
        <taxon>Echinostoma</taxon>
    </lineage>
</organism>
<dbReference type="Gene3D" id="3.30.710.10">
    <property type="entry name" value="Potassium Channel Kv1.1, Chain A"/>
    <property type="match status" value="1"/>
</dbReference>
<dbReference type="WBParaSite" id="ECPE_0000649801-mRNA-1">
    <property type="protein sequence ID" value="ECPE_0000649801-mRNA-1"/>
    <property type="gene ID" value="ECPE_0000649801"/>
</dbReference>
<feature type="compositionally biased region" description="Basic residues" evidence="3">
    <location>
        <begin position="363"/>
        <end position="378"/>
    </location>
</feature>
<feature type="compositionally biased region" description="Acidic residues" evidence="3">
    <location>
        <begin position="304"/>
        <end position="325"/>
    </location>
</feature>
<feature type="compositionally biased region" description="Low complexity" evidence="3">
    <location>
        <begin position="88"/>
        <end position="98"/>
    </location>
</feature>
<dbReference type="InterPro" id="IPR011333">
    <property type="entry name" value="SKP1/BTB/POZ_sf"/>
</dbReference>
<feature type="region of interest" description="Disordered" evidence="3">
    <location>
        <begin position="1068"/>
        <end position="1185"/>
    </location>
</feature>
<evidence type="ECO:0000313" key="7">
    <source>
        <dbReference type="WBParaSite" id="ECPE_0000649801-mRNA-1"/>
    </source>
</evidence>
<feature type="domain" description="BTBD10/KCTD20 BTB/POZ" evidence="4">
    <location>
        <begin position="848"/>
        <end position="903"/>
    </location>
</feature>
<gene>
    <name evidence="5" type="ORF">ECPE_LOCUS6485</name>
</gene>
<evidence type="ECO:0000256" key="3">
    <source>
        <dbReference type="SAM" id="MobiDB-lite"/>
    </source>
</evidence>
<feature type="region of interest" description="Disordered" evidence="3">
    <location>
        <begin position="347"/>
        <end position="431"/>
    </location>
</feature>
<feature type="region of interest" description="Disordered" evidence="3">
    <location>
        <begin position="261"/>
        <end position="281"/>
    </location>
</feature>
<feature type="compositionally biased region" description="Polar residues" evidence="3">
    <location>
        <begin position="420"/>
        <end position="429"/>
    </location>
</feature>
<dbReference type="SUPFAM" id="SSF54695">
    <property type="entry name" value="POZ domain"/>
    <property type="match status" value="1"/>
</dbReference>
<dbReference type="GO" id="GO:0042327">
    <property type="term" value="P:positive regulation of phosphorylation"/>
    <property type="evidence" value="ECO:0007669"/>
    <property type="project" value="TreeGrafter"/>
</dbReference>
<feature type="compositionally biased region" description="Acidic residues" evidence="3">
    <location>
        <begin position="1155"/>
        <end position="1165"/>
    </location>
</feature>
<evidence type="ECO:0000256" key="1">
    <source>
        <dbReference type="ARBA" id="ARBA00004496"/>
    </source>
</evidence>
<feature type="compositionally biased region" description="Basic and acidic residues" evidence="3">
    <location>
        <begin position="218"/>
        <end position="230"/>
    </location>
</feature>
<feature type="compositionally biased region" description="Low complexity" evidence="3">
    <location>
        <begin position="34"/>
        <end position="47"/>
    </location>
</feature>
<feature type="region of interest" description="Disordered" evidence="3">
    <location>
        <begin position="447"/>
        <end position="528"/>
    </location>
</feature>
<feature type="compositionally biased region" description="Low complexity" evidence="3">
    <location>
        <begin position="261"/>
        <end position="275"/>
    </location>
</feature>
<feature type="region of interest" description="Disordered" evidence="3">
    <location>
        <begin position="84"/>
        <end position="103"/>
    </location>
</feature>
<feature type="region of interest" description="Disordered" evidence="3">
    <location>
        <begin position="166"/>
        <end position="185"/>
    </location>
</feature>
<feature type="compositionally biased region" description="Pro residues" evidence="3">
    <location>
        <begin position="175"/>
        <end position="184"/>
    </location>
</feature>
<sequence length="1185" mass="128445">MSAGETHAELSDRDTEKLRLGHTGSRTRSHSAGSVPPQSTSFTSSPPHQAVAAEDSNPMDSSDVATPRKSDPLPAHHVVKFKPCLVLRPSSSSSPRSPIARFSGHPAFSSILADQASDLVTNGCLSDPLPFSTVASSARVSTAATAAAGIMTATKSSSLKPCRSVGRAHRAGFSSPPPPPPPPDAIRTLLIGDDGDEEEGVNHSRQLNTFGILSRSRRVGEDSGDTEFRNRPTSHNGTPPLAQAVVAALKQNQHHLFRSIATTTTTTTTSTASSSRFSPAYLSDENEAADIIRGADVRRRVEDAAQEADSDTDSVSYGDDDEDDDANRVSRATFSHTDQAAVELDGESGYGASCSSSSVRLRFSSRRDKRRQKRRVQRRSSVGTSTAETHSSPGEDEQEDREHSESSSRNRSALGDSANGRHTPNSSPVCATIGEFTDLSSSARRLIPARNASNRHKRNRVRILDDEQQQDQTGKITAAHADQSASRNRRRAHLVGLHSAGEVAQPGDENADDDDSESPGLAHTHSSLPSYPCSIHRYSIDTGSAPSIPTSDTEANRPESDAFDAVVESSPVTNLAGLSPGAAMPPPPNAVPSASILVMPTNSQTHHNTSLSPFTSMSSATRGAWHSDMSSGVPLAHATAYQLDTQTDAFHTGVTNYAQTHSVQPCLCSTHNHEAHSGWWESSNCSWYGPGEASSAFHPAPLCLKSRQSSTHPSTLPFGWTQPSCSGAHSVSQSCSCRPSTSFSIALGDEITSSPPPPSQQQEKRFDSNPPLLHNPGPTRVSLVVDKVRVIVDAQVLQSHPDTMLGRMISSHFLESSRLAESASIPGPSTQLPESRPHPPDILVAQNSNISAHLFRAVLDYYLLGHISCPPGVPVQELKETCDYFLIPFNHHTVRCANLRAFLHELSNDGARANFAEFLETHILSLLVKCARTGERECHVVIVTDDETIVWDPEFPPQMPENELQSHIIYSTHMFRFLKYIENREVAKQVLLERGLKKIRIGIEGYPTCKDRMKFRPGFRPEAIYNYVQCPFLRMSWEEEENKSRHVDFQCVKSKSVSDLTTGLEQAVVDPLPPPHLIRSPPRSVSPERPDHRSASFAAQVDNLDPDGPLVLEGNTTTSPLIDAFDPEDLSPGHPESSRARTVSPLPNASSDPPDREDEEEEDDEPRISPSNPEPDPPEPSNPGS</sequence>
<feature type="domain" description="BTBD10/KCTD20 BTB/POZ" evidence="4">
    <location>
        <begin position="780"/>
        <end position="813"/>
    </location>
</feature>
<comment type="subcellular location">
    <subcellularLocation>
        <location evidence="1">Cytoplasm</location>
    </subcellularLocation>
</comment>
<accession>A0A183AHQ0</accession>
<dbReference type="Proteomes" id="UP000272942">
    <property type="component" value="Unassembled WGS sequence"/>
</dbReference>
<dbReference type="PANTHER" id="PTHR21637">
    <property type="entry name" value="BTB/POZ DOMAIN-CONTAINING PROTEIN 10-RELATED"/>
    <property type="match status" value="1"/>
</dbReference>
<keyword evidence="2" id="KW-0963">Cytoplasm</keyword>
<dbReference type="PANTHER" id="PTHR21637:SF0">
    <property type="entry name" value="AT10158P"/>
    <property type="match status" value="1"/>
</dbReference>
<feature type="compositionally biased region" description="Basic and acidic residues" evidence="3">
    <location>
        <begin position="1"/>
        <end position="19"/>
    </location>
</feature>
<dbReference type="EMBL" id="UZAN01043491">
    <property type="protein sequence ID" value="VDP78494.1"/>
    <property type="molecule type" value="Genomic_DNA"/>
</dbReference>
<feature type="region of interest" description="Disordered" evidence="3">
    <location>
        <begin position="301"/>
        <end position="334"/>
    </location>
</feature>
<feature type="region of interest" description="Disordered" evidence="3">
    <location>
        <begin position="1"/>
        <end position="75"/>
    </location>
</feature>
<reference evidence="5 6" key="2">
    <citation type="submission" date="2018-11" db="EMBL/GenBank/DDBJ databases">
        <authorList>
            <consortium name="Pathogen Informatics"/>
        </authorList>
    </citation>
    <scope>NUCLEOTIDE SEQUENCE [LARGE SCALE GENOMIC DNA]</scope>
    <source>
        <strain evidence="5 6">Egypt</strain>
    </source>
</reference>
<dbReference type="GO" id="GO:0005737">
    <property type="term" value="C:cytoplasm"/>
    <property type="evidence" value="ECO:0007669"/>
    <property type="project" value="UniProtKB-SubCell"/>
</dbReference>
<feature type="compositionally biased region" description="Pro residues" evidence="3">
    <location>
        <begin position="1172"/>
        <end position="1185"/>
    </location>
</feature>
<dbReference type="Pfam" id="PF16017">
    <property type="entry name" value="BTB_3"/>
    <property type="match status" value="2"/>
</dbReference>
<feature type="compositionally biased region" description="Low complexity" evidence="3">
    <location>
        <begin position="350"/>
        <end position="362"/>
    </location>
</feature>
<dbReference type="AlphaFoldDB" id="A0A183AHQ0"/>
<dbReference type="OrthoDB" id="10034757at2759"/>
<dbReference type="InterPro" id="IPR039885">
    <property type="entry name" value="BTBD10/KCTD20_BTB/POZ"/>
</dbReference>
<feature type="compositionally biased region" description="Polar residues" evidence="3">
    <location>
        <begin position="382"/>
        <end position="392"/>
    </location>
</feature>
<proteinExistence type="predicted"/>
<feature type="region of interest" description="Disordered" evidence="3">
    <location>
        <begin position="214"/>
        <end position="238"/>
    </location>
</feature>
<keyword evidence="6" id="KW-1185">Reference proteome</keyword>
<protein>
    <submittedName>
        <fullName evidence="7">BTB_3 domain-containing protein</fullName>
    </submittedName>
</protein>